<dbReference type="InterPro" id="IPR036390">
    <property type="entry name" value="WH_DNA-bd_sf"/>
</dbReference>
<evidence type="ECO:0000256" key="1">
    <source>
        <dbReference type="ARBA" id="ARBA00023015"/>
    </source>
</evidence>
<dbReference type="SUPFAM" id="SSF46785">
    <property type="entry name" value="Winged helix' DNA-binding domain"/>
    <property type="match status" value="1"/>
</dbReference>
<protein>
    <submittedName>
        <fullName evidence="5">Transcriptional regulator, HxlR family</fullName>
    </submittedName>
</protein>
<reference evidence="5 6" key="1">
    <citation type="submission" date="2016-10" db="EMBL/GenBank/DDBJ databases">
        <authorList>
            <person name="de Groot N.N."/>
        </authorList>
    </citation>
    <scope>NUCLEOTIDE SEQUENCE [LARGE SCALE GENOMIC DNA]</scope>
    <source>
        <strain evidence="5 6">AA1</strain>
    </source>
</reference>
<organism evidence="5 6">
    <name type="scientific">Desulfoluna spongiiphila</name>
    <dbReference type="NCBI Taxonomy" id="419481"/>
    <lineage>
        <taxon>Bacteria</taxon>
        <taxon>Pseudomonadati</taxon>
        <taxon>Thermodesulfobacteriota</taxon>
        <taxon>Desulfobacteria</taxon>
        <taxon>Desulfobacterales</taxon>
        <taxon>Desulfolunaceae</taxon>
        <taxon>Desulfoluna</taxon>
    </lineage>
</organism>
<keyword evidence="1" id="KW-0805">Transcription regulation</keyword>
<sequence length="119" mass="13563">MPEDRTHKVSCSSYVNEVEVAFELLSGKWVPLIVWTLATEGTKRFGELRKIMPSATQKMLTQQLRALEKNGLVSRKIYPEVPPVVEYSLTDIGRKLSPILKDLNAWSREYLDDRGGRGK</sequence>
<keyword evidence="3" id="KW-0804">Transcription</keyword>
<dbReference type="Gene3D" id="1.10.10.10">
    <property type="entry name" value="Winged helix-like DNA-binding domain superfamily/Winged helix DNA-binding domain"/>
    <property type="match status" value="1"/>
</dbReference>
<accession>A0A1G5EJM6</accession>
<dbReference type="EMBL" id="FMUX01000006">
    <property type="protein sequence ID" value="SCY27166.1"/>
    <property type="molecule type" value="Genomic_DNA"/>
</dbReference>
<dbReference type="PANTHER" id="PTHR33204">
    <property type="entry name" value="TRANSCRIPTIONAL REGULATOR, MARR FAMILY"/>
    <property type="match status" value="1"/>
</dbReference>
<evidence type="ECO:0000256" key="2">
    <source>
        <dbReference type="ARBA" id="ARBA00023125"/>
    </source>
</evidence>
<proteinExistence type="predicted"/>
<dbReference type="InterPro" id="IPR002577">
    <property type="entry name" value="HTH_HxlR"/>
</dbReference>
<dbReference type="PANTHER" id="PTHR33204:SF29">
    <property type="entry name" value="TRANSCRIPTIONAL REGULATOR"/>
    <property type="match status" value="1"/>
</dbReference>
<evidence type="ECO:0000256" key="3">
    <source>
        <dbReference type="ARBA" id="ARBA00023163"/>
    </source>
</evidence>
<dbReference type="AlphaFoldDB" id="A0A1G5EJM6"/>
<keyword evidence="6" id="KW-1185">Reference proteome</keyword>
<dbReference type="RefSeq" id="WP_092210499.1">
    <property type="nucleotide sequence ID" value="NZ_FMUX01000006.1"/>
</dbReference>
<gene>
    <name evidence="5" type="ORF">SAMN05216233_10658</name>
</gene>
<dbReference type="PROSITE" id="PS51118">
    <property type="entry name" value="HTH_HXLR"/>
    <property type="match status" value="1"/>
</dbReference>
<evidence type="ECO:0000313" key="5">
    <source>
        <dbReference type="EMBL" id="SCY27166.1"/>
    </source>
</evidence>
<dbReference type="GO" id="GO:0003677">
    <property type="term" value="F:DNA binding"/>
    <property type="evidence" value="ECO:0007669"/>
    <property type="project" value="UniProtKB-KW"/>
</dbReference>
<dbReference type="Proteomes" id="UP000198870">
    <property type="component" value="Unassembled WGS sequence"/>
</dbReference>
<dbReference type="Pfam" id="PF01638">
    <property type="entry name" value="HxlR"/>
    <property type="match status" value="1"/>
</dbReference>
<evidence type="ECO:0000259" key="4">
    <source>
        <dbReference type="PROSITE" id="PS51118"/>
    </source>
</evidence>
<name>A0A1G5EJM6_9BACT</name>
<keyword evidence="2" id="KW-0238">DNA-binding</keyword>
<dbReference type="OrthoDB" id="9800350at2"/>
<feature type="domain" description="HTH hxlR-type" evidence="4">
    <location>
        <begin position="11"/>
        <end position="115"/>
    </location>
</feature>
<dbReference type="InterPro" id="IPR036388">
    <property type="entry name" value="WH-like_DNA-bd_sf"/>
</dbReference>
<evidence type="ECO:0000313" key="6">
    <source>
        <dbReference type="Proteomes" id="UP000198870"/>
    </source>
</evidence>